<evidence type="ECO:0000259" key="2">
    <source>
        <dbReference type="Pfam" id="PF25274"/>
    </source>
</evidence>
<sequence>MSVIIGYYGNNGSAIAGDKRNILFRGSEANREKLESLLYNGKLKNDKELKEKAEEYDVKVHITDSQDKIKKLDGCLMGEVKTISNQSKRKRMYLSKNNCALVEIIDDDMTKKEIKKGSGIIIFGNKHLKQLVQAELQKNVNIVKSGDILKIEKLFKDILSNIDTPSSSNDVDSYSNFKYENLEKVISQELSNLVDYRNGLKNQIIKVQKLMLIEKKIATKGEIGYVNEGKLKLYDKYLAIDRICENPNLYYEIDITGDVKEGDIILIDENNLKVKNKDVIVSVNKIICNR</sequence>
<gene>
    <name evidence="3" type="ordered locus">Mvol_1411</name>
</gene>
<dbReference type="STRING" id="456320.Mvol_1411"/>
<proteinExistence type="predicted"/>
<dbReference type="eggNOG" id="arCOG03213">
    <property type="taxonomic scope" value="Archaea"/>
</dbReference>
<dbReference type="PIRSF" id="PIRSF019262">
    <property type="entry name" value="UCP019262"/>
    <property type="match status" value="1"/>
</dbReference>
<evidence type="ECO:0000259" key="1">
    <source>
        <dbReference type="Pfam" id="PF09894"/>
    </source>
</evidence>
<reference evidence="3 4" key="1">
    <citation type="submission" date="2010-05" db="EMBL/GenBank/DDBJ databases">
        <title>Complete sequence of Methanococcus voltae A3.</title>
        <authorList>
            <consortium name="US DOE Joint Genome Institute"/>
            <person name="Lucas S."/>
            <person name="Copeland A."/>
            <person name="Lapidus A."/>
            <person name="Cheng J.-F."/>
            <person name="Bruce D."/>
            <person name="Goodwin L."/>
            <person name="Pitluck S."/>
            <person name="Lowry S."/>
            <person name="Clum A."/>
            <person name="Land M."/>
            <person name="Hauser L."/>
            <person name="Kyrpides N."/>
            <person name="Mikhailova N."/>
            <person name="Whitman W.B."/>
            <person name="Woyke T."/>
        </authorList>
    </citation>
    <scope>NUCLEOTIDE SEQUENCE [LARGE SCALE GENOMIC DNA]</scope>
    <source>
        <strain evidence="4">ATCC BAA-1334 / A3</strain>
    </source>
</reference>
<dbReference type="InterPro" id="IPR057377">
    <property type="entry name" value="MJ0548_C"/>
</dbReference>
<keyword evidence="4" id="KW-1185">Reference proteome</keyword>
<dbReference type="FunCoup" id="D7DVA7">
    <property type="interactions" value="1"/>
</dbReference>
<accession>D7DVA7</accession>
<evidence type="ECO:0000313" key="4">
    <source>
        <dbReference type="Proteomes" id="UP000007722"/>
    </source>
</evidence>
<dbReference type="Pfam" id="PF09894">
    <property type="entry name" value="MJ0548_N"/>
    <property type="match status" value="1"/>
</dbReference>
<dbReference type="InParanoid" id="D7DVA7"/>
<dbReference type="Proteomes" id="UP000007722">
    <property type="component" value="Chromosome"/>
</dbReference>
<dbReference type="InterPro" id="IPR057262">
    <property type="entry name" value="MJ0548_N"/>
</dbReference>
<dbReference type="Pfam" id="PF25274">
    <property type="entry name" value="MJ0548_C"/>
    <property type="match status" value="1"/>
</dbReference>
<dbReference type="AlphaFoldDB" id="D7DVA7"/>
<protein>
    <submittedName>
        <fullName evidence="3">Uncharacterized conserved protein UCP019262</fullName>
    </submittedName>
</protein>
<dbReference type="EMBL" id="CP002057">
    <property type="protein sequence ID" value="ADI37067.1"/>
    <property type="molecule type" value="Genomic_DNA"/>
</dbReference>
<name>D7DVA7_METV3</name>
<dbReference type="OrthoDB" id="106876at2157"/>
<dbReference type="InterPro" id="IPR016754">
    <property type="entry name" value="MJ0548-like"/>
</dbReference>
<dbReference type="HOGENOM" id="CLU_078138_0_0_2"/>
<feature type="domain" description="Connectase MJ0548-like N-terminal" evidence="1">
    <location>
        <begin position="1"/>
        <end position="189"/>
    </location>
</feature>
<dbReference type="KEGG" id="mvo:Mvol_1411"/>
<feature type="domain" description="Connectase MJ0548-like C-terminal" evidence="2">
    <location>
        <begin position="195"/>
        <end position="288"/>
    </location>
</feature>
<organism evidence="3 4">
    <name type="scientific">Methanococcus voltae (strain ATCC BAA-1334 / A3)</name>
    <dbReference type="NCBI Taxonomy" id="456320"/>
    <lineage>
        <taxon>Archaea</taxon>
        <taxon>Methanobacteriati</taxon>
        <taxon>Methanobacteriota</taxon>
        <taxon>Methanomada group</taxon>
        <taxon>Methanococci</taxon>
        <taxon>Methanococcales</taxon>
        <taxon>Methanococcaceae</taxon>
        <taxon>Methanococcus</taxon>
    </lineage>
</organism>
<evidence type="ECO:0000313" key="3">
    <source>
        <dbReference type="EMBL" id="ADI37067.1"/>
    </source>
</evidence>